<keyword evidence="2" id="KW-1185">Reference proteome</keyword>
<evidence type="ECO:0000313" key="1">
    <source>
        <dbReference type="EMBL" id="AWI10069.1"/>
    </source>
</evidence>
<dbReference type="RefSeq" id="WP_108825883.1">
    <property type="nucleotide sequence ID" value="NZ_CP023004.1"/>
</dbReference>
<sequence length="267" mass="30425">MSNVPAYPKDLTKAAWKKQKSLFASGKEIEKKLDACETNCNDLLATLGKCEDELNSRNKGNIDIRRIRESILGPFQKFTGEIKEVGKFMEMIATNAAKKEKGKTSTDKSVVKFNASFQLAAKGYISDMERYRDELIDKLKDAEKGFIQALNDFDGLVKRYRDSEKRFDAIIVKGKKALQEVQTASKDAAMRIRLKYEQDFINLAHAHFNTSESQFETFMEKHAAWKTHYELKKKIVECTTLRAKQQGVIKVIQNIIKTLGNLAKKAN</sequence>
<dbReference type="Proteomes" id="UP000244896">
    <property type="component" value="Chromosome"/>
</dbReference>
<protein>
    <recommendedName>
        <fullName evidence="3">BAR domain-containing protein</fullName>
    </recommendedName>
</protein>
<gene>
    <name evidence="1" type="ORF">CKA38_13100</name>
</gene>
<reference evidence="1 2" key="1">
    <citation type="journal article" date="2018" name="Syst. Appl. Microbiol.">
        <title>Ereboglobus luteus gen. nov. sp. nov. from cockroach guts, and new insights into the oxygen relationship of the genera Opitutus and Didymococcus (Verrucomicrobia: Opitutaceae).</title>
        <authorList>
            <person name="Tegtmeier D."/>
            <person name="Belitz A."/>
            <person name="Radek R."/>
            <person name="Heimerl T."/>
            <person name="Brune A."/>
        </authorList>
    </citation>
    <scope>NUCLEOTIDE SEQUENCE [LARGE SCALE GENOMIC DNA]</scope>
    <source>
        <strain evidence="1 2">Ho45</strain>
    </source>
</reference>
<proteinExistence type="predicted"/>
<dbReference type="EMBL" id="CP023004">
    <property type="protein sequence ID" value="AWI10069.1"/>
    <property type="molecule type" value="Genomic_DNA"/>
</dbReference>
<dbReference type="KEGG" id="elut:CKA38_13100"/>
<organism evidence="1 2">
    <name type="scientific">Ereboglobus luteus</name>
    <dbReference type="NCBI Taxonomy" id="1796921"/>
    <lineage>
        <taxon>Bacteria</taxon>
        <taxon>Pseudomonadati</taxon>
        <taxon>Verrucomicrobiota</taxon>
        <taxon>Opitutia</taxon>
        <taxon>Opitutales</taxon>
        <taxon>Opitutaceae</taxon>
        <taxon>Ereboglobus</taxon>
    </lineage>
</organism>
<accession>A0A2U8E556</accession>
<evidence type="ECO:0008006" key="3">
    <source>
        <dbReference type="Google" id="ProtNLM"/>
    </source>
</evidence>
<dbReference type="AlphaFoldDB" id="A0A2U8E556"/>
<evidence type="ECO:0000313" key="2">
    <source>
        <dbReference type="Proteomes" id="UP000244896"/>
    </source>
</evidence>
<name>A0A2U8E556_9BACT</name>